<gene>
    <name evidence="3" type="ORF">J8N05_23365</name>
</gene>
<comment type="caution">
    <text evidence="3">The sequence shown here is derived from an EMBL/GenBank/DDBJ whole genome shotgun (WGS) entry which is preliminary data.</text>
</comment>
<feature type="region of interest" description="Disordered" evidence="1">
    <location>
        <begin position="381"/>
        <end position="406"/>
    </location>
</feature>
<dbReference type="PANTHER" id="PTHR47472">
    <property type="entry name" value="PROPIONYL-COA CARBOXYLASE"/>
    <property type="match status" value="1"/>
</dbReference>
<evidence type="ECO:0000313" key="3">
    <source>
        <dbReference type="EMBL" id="MBQ0851109.1"/>
    </source>
</evidence>
<keyword evidence="4" id="KW-1185">Reference proteome</keyword>
<dbReference type="PANTHER" id="PTHR47472:SF1">
    <property type="entry name" value="DUF1446-DOMAIN-CONTAINING PROTEIN"/>
    <property type="match status" value="1"/>
</dbReference>
<feature type="domain" description="Acyclic terpene utilisation N-terminal" evidence="2">
    <location>
        <begin position="14"/>
        <end position="475"/>
    </location>
</feature>
<dbReference type="Pfam" id="PF07287">
    <property type="entry name" value="AtuA"/>
    <property type="match status" value="1"/>
</dbReference>
<dbReference type="Proteomes" id="UP000677413">
    <property type="component" value="Unassembled WGS sequence"/>
</dbReference>
<accession>A0A940Y5U1</accession>
<dbReference type="RefSeq" id="WP_210885564.1">
    <property type="nucleotide sequence ID" value="NZ_JAGPYQ010000001.1"/>
</dbReference>
<dbReference type="AlphaFoldDB" id="A0A940Y5U1"/>
<reference evidence="3 4" key="1">
    <citation type="submission" date="2021-04" db="EMBL/GenBank/DDBJ databases">
        <authorList>
            <person name="Tang X."/>
            <person name="Zhou X."/>
            <person name="Chen X."/>
            <person name="Cernava T."/>
            <person name="Zhang C."/>
        </authorList>
    </citation>
    <scope>NUCLEOTIDE SEQUENCE [LARGE SCALE GENOMIC DNA]</scope>
    <source>
        <strain evidence="3 4">BH-SS-21</strain>
    </source>
</reference>
<evidence type="ECO:0000259" key="2">
    <source>
        <dbReference type="Pfam" id="PF07287"/>
    </source>
</evidence>
<proteinExistence type="predicted"/>
<organism evidence="3 4">
    <name type="scientific">Streptomyces liliiviolaceus</name>
    <dbReference type="NCBI Taxonomy" id="2823109"/>
    <lineage>
        <taxon>Bacteria</taxon>
        <taxon>Bacillati</taxon>
        <taxon>Actinomycetota</taxon>
        <taxon>Actinomycetes</taxon>
        <taxon>Kitasatosporales</taxon>
        <taxon>Streptomycetaceae</taxon>
        <taxon>Streptomyces</taxon>
    </lineage>
</organism>
<protein>
    <submittedName>
        <fullName evidence="3">DUF1446 domain-containing protein</fullName>
    </submittedName>
</protein>
<name>A0A940Y5U1_9ACTN</name>
<dbReference type="EMBL" id="JAGPYQ010000001">
    <property type="protein sequence ID" value="MBQ0851109.1"/>
    <property type="molecule type" value="Genomic_DNA"/>
</dbReference>
<evidence type="ECO:0000313" key="4">
    <source>
        <dbReference type="Proteomes" id="UP000677413"/>
    </source>
</evidence>
<evidence type="ECO:0000256" key="1">
    <source>
        <dbReference type="SAM" id="MobiDB-lite"/>
    </source>
</evidence>
<sequence>MVTLQASGSERGALRIGSGAGFADDRIEPAVQLVESGDIQYLVFECLAERSVALAELERRRDPARGYNPWLPDRMAAVLPECARRGIRVITNMGAANPRAAGALVAGLARARALRGLSVAVVTGDDVLDRILERPDLPLLEREGTVGSLGDRVVSAHAYLGCEGITHALSQGADVVITGRVADPSLYIAPLVHEFGWDTSDWNLIAKGACAGHLMECGAQVTGGYFADPGYKDVPGLADLGFPIAEVHADGTFRIGKVPGSGGLVTPATCTEQLLYEVHDPSAYPSADVVADFSEVRFEESGHDTVLVRGARGRRRPDNLKVSVGYRDGFTGEGQISYAGPNALPRARLALDVLRARIEKQGITSGAARYELIGVDSVSRGLGPGSHGGPDPDPDPGLGLGLGLGTGDPDRLNEVRVRVAGRTDSEDRARRIAHEVSAMWLNGPAGGGGVVTSVTERIAIASVFLPRSDVTPSVTFAEV</sequence>
<dbReference type="InterPro" id="IPR010839">
    <property type="entry name" value="AtuA_N"/>
</dbReference>